<sequence>MATRKRKSSPAPLHWFQRLRHRLTGRLAFFIWGALFGNAVLVQALSPWDLLTRSPESLLSQSWRSHLDGARQQLRGWGEGLADEATRLVKQRIGNWAQSPAPSQATRPTASPATTASTPTTATASSAIDSSGFAACREQFPAGRVLQPGSIGTEWAARALCSEGFAVLYSGRTKTPMVVVERLNRGRLQQAAGQERTDRFYADARVPSAQRATLADYQGSGYDRGHMAAAANQYSASGMAQSFALTNMVPQDPTNNRKVWAKLEADVRKYAQRAAGDVFVFSGPLYQGVPHLLGSSQVWVPDHLFKLVYDASSQRAWAYVLPNSADAQIQRPMDYADFVVQTQWHLLSGLPVTGGVQ</sequence>
<dbReference type="InterPro" id="IPR040255">
    <property type="entry name" value="Non-specific_endonuclease"/>
</dbReference>
<evidence type="ECO:0000259" key="12">
    <source>
        <dbReference type="SMART" id="SM00477"/>
    </source>
</evidence>
<feature type="domain" description="DNA/RNA non-specific endonuclease/pyrophosphatase/phosphodiesterase" evidence="13">
    <location>
        <begin position="161"/>
        <end position="353"/>
    </location>
</feature>
<reference evidence="15" key="1">
    <citation type="submission" date="2017-09" db="EMBL/GenBank/DDBJ databases">
        <title>FDA dAtabase for Regulatory Grade micrObial Sequences (FDA-ARGOS): Supporting development and validation of Infectious Disease Dx tests.</title>
        <authorList>
            <person name="Minogue T."/>
            <person name="Wolcott M."/>
            <person name="Wasieloski L."/>
            <person name="Aguilar W."/>
            <person name="Moore D."/>
            <person name="Tallon L."/>
            <person name="Sadzewicz L."/>
            <person name="Ott S."/>
            <person name="Zhao X."/>
            <person name="Nagaraj S."/>
            <person name="Vavikolanu K."/>
            <person name="Aluvathingal J."/>
            <person name="Nadendla S."/>
            <person name="Sichtig H."/>
        </authorList>
    </citation>
    <scope>NUCLEOTIDE SEQUENCE [LARGE SCALE GENOMIC DNA]</scope>
    <source>
        <strain evidence="15">FDAARGOS_394</strain>
    </source>
</reference>
<dbReference type="EMBL" id="PDEA01000001">
    <property type="protein sequence ID" value="PEH88396.1"/>
    <property type="molecule type" value="Genomic_DNA"/>
</dbReference>
<evidence type="ECO:0000259" key="13">
    <source>
        <dbReference type="SMART" id="SM00892"/>
    </source>
</evidence>
<dbReference type="STRING" id="1219032.GCA_001515545_03538"/>
<evidence type="ECO:0000256" key="6">
    <source>
        <dbReference type="ARBA" id="ARBA00022801"/>
    </source>
</evidence>
<dbReference type="SMART" id="SM00892">
    <property type="entry name" value="Endonuclease_NS"/>
    <property type="match status" value="1"/>
</dbReference>
<feature type="active site" description="Proton acceptor" evidence="8">
    <location>
        <position position="226"/>
    </location>
</feature>
<dbReference type="InterPro" id="IPR020821">
    <property type="entry name" value="ENPP1-3/EXOG-like_nuc-like"/>
</dbReference>
<dbReference type="GeneID" id="80800355"/>
<comment type="similarity">
    <text evidence="2 10">Belongs to the DNA/RNA non-specific endonuclease family.</text>
</comment>
<dbReference type="GO" id="GO:0004521">
    <property type="term" value="F:RNA endonuclease activity"/>
    <property type="evidence" value="ECO:0007669"/>
    <property type="project" value="TreeGrafter"/>
</dbReference>
<evidence type="ECO:0000256" key="8">
    <source>
        <dbReference type="PIRSR" id="PIRSR640255-1"/>
    </source>
</evidence>
<feature type="region of interest" description="Disordered" evidence="11">
    <location>
        <begin position="96"/>
        <end position="124"/>
    </location>
</feature>
<dbReference type="InterPro" id="IPR018524">
    <property type="entry name" value="DNA/RNA_endonuclease_AS"/>
</dbReference>
<evidence type="ECO:0000313" key="15">
    <source>
        <dbReference type="Proteomes" id="UP000220246"/>
    </source>
</evidence>
<evidence type="ECO:0000256" key="7">
    <source>
        <dbReference type="ARBA" id="ARBA00022842"/>
    </source>
</evidence>
<evidence type="ECO:0000256" key="9">
    <source>
        <dbReference type="PIRSR" id="PIRSR640255-2"/>
    </source>
</evidence>
<evidence type="ECO:0000256" key="4">
    <source>
        <dbReference type="ARBA" id="ARBA00022723"/>
    </source>
</evidence>
<dbReference type="Gene3D" id="3.40.570.10">
    <property type="entry name" value="Extracellular Endonuclease, subunit A"/>
    <property type="match status" value="1"/>
</dbReference>
<keyword evidence="3 10" id="KW-0540">Nuclease</keyword>
<feature type="binding site" evidence="9">
    <location>
        <position position="256"/>
    </location>
    <ligand>
        <name>Mg(2+)</name>
        <dbReference type="ChEBI" id="CHEBI:18420"/>
        <note>catalytic</note>
    </ligand>
</feature>
<name>A0A2A7UT73_COMTR</name>
<dbReference type="OrthoDB" id="9811262at2"/>
<dbReference type="GO" id="GO:0046872">
    <property type="term" value="F:metal ion binding"/>
    <property type="evidence" value="ECO:0007669"/>
    <property type="project" value="UniProtKB-KW"/>
</dbReference>
<keyword evidence="5 10" id="KW-0255">Endonuclease</keyword>
<dbReference type="AlphaFoldDB" id="A0A2A7UT73"/>
<organism evidence="14 15">
    <name type="scientific">Comamonas terrigena</name>
    <dbReference type="NCBI Taxonomy" id="32013"/>
    <lineage>
        <taxon>Bacteria</taxon>
        <taxon>Pseudomonadati</taxon>
        <taxon>Pseudomonadota</taxon>
        <taxon>Betaproteobacteria</taxon>
        <taxon>Burkholderiales</taxon>
        <taxon>Comamonadaceae</taxon>
        <taxon>Comamonas</taxon>
    </lineage>
</organism>
<dbReference type="SMART" id="SM00477">
    <property type="entry name" value="NUC"/>
    <property type="match status" value="1"/>
</dbReference>
<comment type="cofactor">
    <cofactor evidence="1 10">
        <name>Mg(2+)</name>
        <dbReference type="ChEBI" id="CHEBI:18420"/>
    </cofactor>
</comment>
<gene>
    <name evidence="14" type="ORF">CRM82_07070</name>
</gene>
<proteinExistence type="inferred from homology"/>
<evidence type="ECO:0000256" key="3">
    <source>
        <dbReference type="ARBA" id="ARBA00022722"/>
    </source>
</evidence>
<feature type="compositionally biased region" description="Low complexity" evidence="11">
    <location>
        <begin position="99"/>
        <end position="124"/>
    </location>
</feature>
<dbReference type="GO" id="GO:0003676">
    <property type="term" value="F:nucleic acid binding"/>
    <property type="evidence" value="ECO:0007669"/>
    <property type="project" value="InterPro"/>
</dbReference>
<keyword evidence="4 9" id="KW-0479">Metal-binding</keyword>
<dbReference type="InterPro" id="IPR044929">
    <property type="entry name" value="DNA/RNA_non-sp_Endonuclease_sf"/>
</dbReference>
<keyword evidence="6 10" id="KW-0378">Hydrolase</keyword>
<dbReference type="EC" id="3.1.30.-" evidence="10"/>
<evidence type="ECO:0000256" key="11">
    <source>
        <dbReference type="SAM" id="MobiDB-lite"/>
    </source>
</evidence>
<feature type="domain" description="ENPP1-3/EXOG-like endonuclease/phosphodiesterase" evidence="12">
    <location>
        <begin position="162"/>
        <end position="342"/>
    </location>
</feature>
<dbReference type="InterPro" id="IPR001604">
    <property type="entry name" value="Endo_G_ENPP1-like_dom"/>
</dbReference>
<protein>
    <recommendedName>
        <fullName evidence="10">Endonuclease</fullName>
        <ecNumber evidence="10">3.1.30.-</ecNumber>
    </recommendedName>
</protein>
<evidence type="ECO:0000256" key="10">
    <source>
        <dbReference type="RuleBase" id="RU366055"/>
    </source>
</evidence>
<dbReference type="Pfam" id="PF01223">
    <property type="entry name" value="Endonuclease_NS"/>
    <property type="match status" value="1"/>
</dbReference>
<dbReference type="InterPro" id="IPR044925">
    <property type="entry name" value="His-Me_finger_sf"/>
</dbReference>
<comment type="caution">
    <text evidence="14">The sequence shown here is derived from an EMBL/GenBank/DDBJ whole genome shotgun (WGS) entry which is preliminary data.</text>
</comment>
<evidence type="ECO:0000256" key="2">
    <source>
        <dbReference type="ARBA" id="ARBA00010052"/>
    </source>
</evidence>
<dbReference type="RefSeq" id="WP_066540749.1">
    <property type="nucleotide sequence ID" value="NZ_JAOBYP010000022.1"/>
</dbReference>
<dbReference type="PANTHER" id="PTHR13966">
    <property type="entry name" value="ENDONUCLEASE RELATED"/>
    <property type="match status" value="1"/>
</dbReference>
<dbReference type="Proteomes" id="UP000220246">
    <property type="component" value="Unassembled WGS sequence"/>
</dbReference>
<dbReference type="GO" id="GO:0000014">
    <property type="term" value="F:single-stranded DNA endodeoxyribonuclease activity"/>
    <property type="evidence" value="ECO:0007669"/>
    <property type="project" value="TreeGrafter"/>
</dbReference>
<evidence type="ECO:0000256" key="5">
    <source>
        <dbReference type="ARBA" id="ARBA00022759"/>
    </source>
</evidence>
<evidence type="ECO:0000256" key="1">
    <source>
        <dbReference type="ARBA" id="ARBA00001946"/>
    </source>
</evidence>
<dbReference type="PANTHER" id="PTHR13966:SF5">
    <property type="entry name" value="ENDONUCLEASE G, MITOCHONDRIAL"/>
    <property type="match status" value="1"/>
</dbReference>
<dbReference type="SUPFAM" id="SSF54060">
    <property type="entry name" value="His-Me finger endonucleases"/>
    <property type="match status" value="1"/>
</dbReference>
<keyword evidence="15" id="KW-1185">Reference proteome</keyword>
<dbReference type="PROSITE" id="PS01070">
    <property type="entry name" value="NUCLEASE_NON_SPEC"/>
    <property type="match status" value="1"/>
</dbReference>
<accession>A0A2A7UT73</accession>
<evidence type="ECO:0000313" key="14">
    <source>
        <dbReference type="EMBL" id="PEH88396.1"/>
    </source>
</evidence>
<keyword evidence="7" id="KW-0460">Magnesium</keyword>